<evidence type="ECO:0000259" key="3">
    <source>
        <dbReference type="Pfam" id="PF01551"/>
    </source>
</evidence>
<accession>A0A1T4NQZ8</accession>
<evidence type="ECO:0000313" key="6">
    <source>
        <dbReference type="Proteomes" id="UP000184275"/>
    </source>
</evidence>
<reference evidence="4" key="1">
    <citation type="submission" date="2016-11" db="EMBL/GenBank/DDBJ databases">
        <authorList>
            <person name="Jaros S."/>
            <person name="Januszkiewicz K."/>
            <person name="Wedrychowicz H."/>
        </authorList>
    </citation>
    <scope>NUCLEOTIDE SEQUENCE [LARGE SCALE GENOMIC DNA]</scope>
    <source>
        <strain evidence="4">UWOS</strain>
    </source>
</reference>
<keyword evidence="2" id="KW-0812">Transmembrane</keyword>
<feature type="transmembrane region" description="Helical" evidence="2">
    <location>
        <begin position="26"/>
        <end position="47"/>
    </location>
</feature>
<keyword evidence="2" id="KW-0472">Membrane</keyword>
<dbReference type="RefSeq" id="WP_073304692.1">
    <property type="nucleotide sequence ID" value="NZ_FRAW01000018.1"/>
</dbReference>
<evidence type="ECO:0000256" key="1">
    <source>
        <dbReference type="ARBA" id="ARBA00022729"/>
    </source>
</evidence>
<dbReference type="AlphaFoldDB" id="A0A1M6VCA5"/>
<dbReference type="Gene3D" id="2.70.70.10">
    <property type="entry name" value="Glucose Permease (Domain IIA)"/>
    <property type="match status" value="1"/>
</dbReference>
<dbReference type="GO" id="GO:0004222">
    <property type="term" value="F:metalloendopeptidase activity"/>
    <property type="evidence" value="ECO:0007669"/>
    <property type="project" value="TreeGrafter"/>
</dbReference>
<name>A0A1M6VCA5_9BACT</name>
<dbReference type="Proteomes" id="UP000190449">
    <property type="component" value="Unassembled WGS sequence"/>
</dbReference>
<evidence type="ECO:0000313" key="7">
    <source>
        <dbReference type="Proteomes" id="UP000190449"/>
    </source>
</evidence>
<gene>
    <name evidence="5" type="ORF">SAMN02745108_01672</name>
    <name evidence="4" type="ORF">SAMN05720469_1186</name>
</gene>
<keyword evidence="6" id="KW-1185">Reference proteome</keyword>
<keyword evidence="1" id="KW-0732">Signal</keyword>
<evidence type="ECO:0000313" key="5">
    <source>
        <dbReference type="EMBL" id="SJZ81526.1"/>
    </source>
</evidence>
<evidence type="ECO:0000313" key="4">
    <source>
        <dbReference type="EMBL" id="SHK79153.1"/>
    </source>
</evidence>
<organism evidence="4 6">
    <name type="scientific">Fibrobacter intestinalis</name>
    <dbReference type="NCBI Taxonomy" id="28122"/>
    <lineage>
        <taxon>Bacteria</taxon>
        <taxon>Pseudomonadati</taxon>
        <taxon>Fibrobacterota</taxon>
        <taxon>Fibrobacteria</taxon>
        <taxon>Fibrobacterales</taxon>
        <taxon>Fibrobacteraceae</taxon>
        <taxon>Fibrobacter</taxon>
    </lineage>
</organism>
<keyword evidence="2" id="KW-1133">Transmembrane helix</keyword>
<dbReference type="EMBL" id="FUWU01000027">
    <property type="protein sequence ID" value="SJZ81526.1"/>
    <property type="molecule type" value="Genomic_DNA"/>
</dbReference>
<keyword evidence="4" id="KW-0378">Hydrolase</keyword>
<dbReference type="Pfam" id="PF01551">
    <property type="entry name" value="Peptidase_M23"/>
    <property type="match status" value="1"/>
</dbReference>
<evidence type="ECO:0000256" key="2">
    <source>
        <dbReference type="SAM" id="Phobius"/>
    </source>
</evidence>
<dbReference type="PANTHER" id="PTHR21666">
    <property type="entry name" value="PEPTIDASE-RELATED"/>
    <property type="match status" value="1"/>
</dbReference>
<dbReference type="PANTHER" id="PTHR21666:SF289">
    <property type="entry name" value="L-ALA--D-GLU ENDOPEPTIDASE"/>
    <property type="match status" value="1"/>
</dbReference>
<proteinExistence type="predicted"/>
<dbReference type="CDD" id="cd12797">
    <property type="entry name" value="M23_peptidase"/>
    <property type="match status" value="1"/>
</dbReference>
<feature type="domain" description="M23ase beta-sheet core" evidence="3">
    <location>
        <begin position="165"/>
        <end position="259"/>
    </location>
</feature>
<dbReference type="InterPro" id="IPR011055">
    <property type="entry name" value="Dup_hybrid_motif"/>
</dbReference>
<protein>
    <submittedName>
        <fullName evidence="4">Murein DD-endopeptidase MepM and murein hydrolase activator NlpD, contain LysM domain</fullName>
    </submittedName>
</protein>
<reference evidence="6" key="2">
    <citation type="submission" date="2016-11" db="EMBL/GenBank/DDBJ databases">
        <authorList>
            <person name="Varghese N."/>
            <person name="Submissions S."/>
        </authorList>
    </citation>
    <scope>NUCLEOTIDE SEQUENCE [LARGE SCALE GENOMIC DNA]</scope>
    <source>
        <strain evidence="6">UWOS</strain>
    </source>
</reference>
<dbReference type="SUPFAM" id="SSF51261">
    <property type="entry name" value="Duplicated hybrid motif"/>
    <property type="match status" value="1"/>
</dbReference>
<dbReference type="InterPro" id="IPR050570">
    <property type="entry name" value="Cell_wall_metabolism_enzyme"/>
</dbReference>
<reference evidence="5 7" key="3">
    <citation type="submission" date="2017-02" db="EMBL/GenBank/DDBJ databases">
        <authorList>
            <person name="Peterson S.W."/>
        </authorList>
    </citation>
    <scope>NUCLEOTIDE SEQUENCE [LARGE SCALE GENOMIC DNA]</scope>
    <source>
        <strain evidence="5 7">ATCC 43854</strain>
    </source>
</reference>
<dbReference type="EMBL" id="FRAW01000018">
    <property type="protein sequence ID" value="SHK79153.1"/>
    <property type="molecule type" value="Genomic_DNA"/>
</dbReference>
<dbReference type="STRING" id="28122.SAMN02745108_01672"/>
<sequence length="265" mass="30407">MKNRYHIIQIIPSDSGRTVSIKVNSILWKLFWILWIVILALGGFIFYKFTLINSIIVSSRQVQKQNEVLLKKQQEYELFFSELDSISTMERQIRNILHTFYETDSLKLAAVIEKNRFDFQPSSKNRFTAELKGYFTEEKRQNWENIPSIIPTIGIVSKNFSKEDNHLGIDISAKLDEPVFATADGKVLSVSKSKDRGLHIVIDHGNKYVTSYSHLQKQYVQKGKSVKKGEAIGTVGSSGKTTGPHIHYEILKNNEPIDPELFIEE</sequence>
<accession>A0A1M6VCA5</accession>
<dbReference type="Proteomes" id="UP000184275">
    <property type="component" value="Unassembled WGS sequence"/>
</dbReference>
<dbReference type="InterPro" id="IPR016047">
    <property type="entry name" value="M23ase_b-sheet_dom"/>
</dbReference>